<evidence type="ECO:0000313" key="6">
    <source>
        <dbReference type="Proteomes" id="UP000281084"/>
    </source>
</evidence>
<organism evidence="5 6">
    <name type="scientific">Acinetobacter cumulans</name>
    <dbReference type="NCBI Taxonomy" id="2136182"/>
    <lineage>
        <taxon>Bacteria</taxon>
        <taxon>Pseudomonadati</taxon>
        <taxon>Pseudomonadota</taxon>
        <taxon>Gammaproteobacteria</taxon>
        <taxon>Moraxellales</taxon>
        <taxon>Moraxellaceae</taxon>
        <taxon>Acinetobacter</taxon>
    </lineage>
</organism>
<feature type="domain" description="Bacterial Ig" evidence="3">
    <location>
        <begin position="158"/>
        <end position="238"/>
    </location>
</feature>
<feature type="non-terminal residue" evidence="5">
    <location>
        <position position="359"/>
    </location>
</feature>
<proteinExistence type="predicted"/>
<gene>
    <name evidence="5" type="ORF">D7V64_15715</name>
</gene>
<keyword evidence="1" id="KW-0732">Signal</keyword>
<feature type="region of interest" description="Disordered" evidence="2">
    <location>
        <begin position="143"/>
        <end position="162"/>
    </location>
</feature>
<dbReference type="Pfam" id="PF22783">
    <property type="entry name" value="BapA_N"/>
    <property type="match status" value="1"/>
</dbReference>
<dbReference type="NCBIfam" id="NF033677">
    <property type="entry name" value="biofilm_BapA_N"/>
    <property type="match status" value="1"/>
</dbReference>
<sequence>MTIKIEVLSKDNGSIIDVTQSNNIHLVKESIVKIDIDYNDVASITRQGDAAIITLKSGETITVDNFFTMPVNSNYLVFEHDNKLYWAEFTDAQGNIFTDLIRYHPLDSSLVGATGGGGVFAGIWPWALGAVAIGGGVAIASNNSNSKDSAPTTSDTTAPDKPQITAFDGKVLQGKTEPNAVVNVKDTAGNLLGSAIADSNGNVSINFQPPLTEGKIVDVTAVDQSGNISDKIQTSVPDSTSPQMTSAVVNAAGDIILGFNEALDPNANINPAKFIVVVDGKVVLPAEYSVSINGQQIEIKLDNKIYAGQDVQVIYTDTNPNVNDSTGVIQDIAGNDANGFSTNNLIGGLVNSSTQTPPA</sequence>
<evidence type="ECO:0000256" key="1">
    <source>
        <dbReference type="ARBA" id="ARBA00022729"/>
    </source>
</evidence>
<dbReference type="Gene3D" id="2.60.40.10">
    <property type="entry name" value="Immunoglobulins"/>
    <property type="match status" value="1"/>
</dbReference>
<evidence type="ECO:0000256" key="2">
    <source>
        <dbReference type="SAM" id="MobiDB-lite"/>
    </source>
</evidence>
<evidence type="ECO:0000259" key="3">
    <source>
        <dbReference type="Pfam" id="PF17936"/>
    </source>
</evidence>
<protein>
    <submittedName>
        <fullName evidence="5">BapA prefix-like domain-containing protein</fullName>
    </submittedName>
</protein>
<evidence type="ECO:0000259" key="4">
    <source>
        <dbReference type="Pfam" id="PF22783"/>
    </source>
</evidence>
<dbReference type="EMBL" id="RAXZ01000038">
    <property type="protein sequence ID" value="RKG48136.1"/>
    <property type="molecule type" value="Genomic_DNA"/>
</dbReference>
<dbReference type="InterPro" id="IPR048051">
    <property type="entry name" value="BapA-like_prefix-like"/>
</dbReference>
<reference evidence="5 6" key="1">
    <citation type="submission" date="2018-09" db="EMBL/GenBank/DDBJ databases">
        <title>The draft genome of Acinetobacter spp. strains.</title>
        <authorList>
            <person name="Qin J."/>
            <person name="Feng Y."/>
            <person name="Zong Z."/>
        </authorList>
    </citation>
    <scope>NUCLEOTIDE SEQUENCE [LARGE SCALE GENOMIC DNA]</scope>
    <source>
        <strain evidence="5 6">WCHAc060002</strain>
    </source>
</reference>
<evidence type="ECO:0000313" key="5">
    <source>
        <dbReference type="EMBL" id="RKG48136.1"/>
    </source>
</evidence>
<dbReference type="Gene3D" id="2.60.40.1220">
    <property type="match status" value="1"/>
</dbReference>
<name>A0A3A8FQH1_9GAMM</name>
<feature type="domain" description="Biofilm-associated protein BapA-like prefix-like" evidence="4">
    <location>
        <begin position="4"/>
        <end position="107"/>
    </location>
</feature>
<dbReference type="Pfam" id="PF17936">
    <property type="entry name" value="Big_6"/>
    <property type="match status" value="1"/>
</dbReference>
<dbReference type="AlphaFoldDB" id="A0A3A8FQH1"/>
<comment type="caution">
    <text evidence="5">The sequence shown here is derived from an EMBL/GenBank/DDBJ whole genome shotgun (WGS) entry which is preliminary data.</text>
</comment>
<dbReference type="RefSeq" id="WP_120368296.1">
    <property type="nucleotide sequence ID" value="NZ_RAXZ01000038.1"/>
</dbReference>
<accession>A0A3A8FQH1</accession>
<dbReference type="Proteomes" id="UP000281084">
    <property type="component" value="Unassembled WGS sequence"/>
</dbReference>
<feature type="compositionally biased region" description="Polar residues" evidence="2">
    <location>
        <begin position="143"/>
        <end position="157"/>
    </location>
</feature>
<dbReference type="InterPro" id="IPR014755">
    <property type="entry name" value="Cu-Rt/internalin_Ig-like"/>
</dbReference>
<dbReference type="InterPro" id="IPR041498">
    <property type="entry name" value="Big_6"/>
</dbReference>
<dbReference type="InterPro" id="IPR013783">
    <property type="entry name" value="Ig-like_fold"/>
</dbReference>